<reference evidence="1" key="1">
    <citation type="submission" date="2016-10" db="EMBL/GenBank/DDBJ databases">
        <authorList>
            <person name="de Groot N.N."/>
        </authorList>
    </citation>
    <scope>NUCLEOTIDE SEQUENCE</scope>
</reference>
<dbReference type="EMBL" id="FPHC01000070">
    <property type="protein sequence ID" value="SFV64555.1"/>
    <property type="molecule type" value="Genomic_DNA"/>
</dbReference>
<dbReference type="AlphaFoldDB" id="A0A1W1CFN3"/>
<dbReference type="PROSITE" id="PS51257">
    <property type="entry name" value="PROKAR_LIPOPROTEIN"/>
    <property type="match status" value="1"/>
</dbReference>
<proteinExistence type="predicted"/>
<protein>
    <submittedName>
        <fullName evidence="1">Probable lipoprotein Cj1090c</fullName>
    </submittedName>
</protein>
<dbReference type="GO" id="GO:0043165">
    <property type="term" value="P:Gram-negative-bacterium-type cell outer membrane assembly"/>
    <property type="evidence" value="ECO:0007669"/>
    <property type="project" value="InterPro"/>
</dbReference>
<organism evidence="1">
    <name type="scientific">hydrothermal vent metagenome</name>
    <dbReference type="NCBI Taxonomy" id="652676"/>
    <lineage>
        <taxon>unclassified sequences</taxon>
        <taxon>metagenomes</taxon>
        <taxon>ecological metagenomes</taxon>
    </lineage>
</organism>
<dbReference type="InterPro" id="IPR007485">
    <property type="entry name" value="LPS_assembly_LptE"/>
</dbReference>
<name>A0A1W1CFN3_9ZZZZ</name>
<sequence length="177" mass="19907">MKKILLSLSLLILIGCGYKPSAHYIKNVFEDSVFVDVKVSTEEPENAVYVKDALHRMIITRFKGKVVPRDQADSILEASYDGTYFVPISYDSNGYITRYRANVRMVFKFKTKAKSSAKAKSFKRSISAYVEEDIHASSSLSSALRILAIRRGMEKALDQFLAYVATQGVIEESKDSN</sequence>
<accession>A0A1W1CFN3</accession>
<keyword evidence="1" id="KW-0449">Lipoprotein</keyword>
<evidence type="ECO:0000313" key="1">
    <source>
        <dbReference type="EMBL" id="SFV64555.1"/>
    </source>
</evidence>
<gene>
    <name evidence="1" type="ORF">MNB_SV-6-1562</name>
</gene>
<dbReference type="Pfam" id="PF04390">
    <property type="entry name" value="LptE"/>
    <property type="match status" value="1"/>
</dbReference>
<dbReference type="GO" id="GO:0019867">
    <property type="term" value="C:outer membrane"/>
    <property type="evidence" value="ECO:0007669"/>
    <property type="project" value="InterPro"/>
</dbReference>